<gene>
    <name evidence="1" type="ORF">CPELLU_LOCUS21905</name>
</gene>
<comment type="caution">
    <text evidence="1">The sequence shown here is derived from an EMBL/GenBank/DDBJ whole genome shotgun (WGS) entry which is preliminary data.</text>
</comment>
<accession>A0A9N9KMY9</accession>
<evidence type="ECO:0000313" key="1">
    <source>
        <dbReference type="EMBL" id="CAG8839717.1"/>
    </source>
</evidence>
<name>A0A9N9KMY9_9GLOM</name>
<proteinExistence type="predicted"/>
<evidence type="ECO:0000313" key="2">
    <source>
        <dbReference type="Proteomes" id="UP000789759"/>
    </source>
</evidence>
<dbReference type="EMBL" id="CAJVQA010088062">
    <property type="protein sequence ID" value="CAG8839717.1"/>
    <property type="molecule type" value="Genomic_DNA"/>
</dbReference>
<dbReference type="AlphaFoldDB" id="A0A9N9KMY9"/>
<feature type="non-terminal residue" evidence="1">
    <location>
        <position position="148"/>
    </location>
</feature>
<organism evidence="1 2">
    <name type="scientific">Cetraspora pellucida</name>
    <dbReference type="NCBI Taxonomy" id="1433469"/>
    <lineage>
        <taxon>Eukaryota</taxon>
        <taxon>Fungi</taxon>
        <taxon>Fungi incertae sedis</taxon>
        <taxon>Mucoromycota</taxon>
        <taxon>Glomeromycotina</taxon>
        <taxon>Glomeromycetes</taxon>
        <taxon>Diversisporales</taxon>
        <taxon>Gigasporaceae</taxon>
        <taxon>Cetraspora</taxon>
    </lineage>
</organism>
<sequence length="148" mass="16975">IKNQQTKIGKEQLATTYGLTITPGPLSILKWDCHVQTPHDIYHSMAAKARTLLDATFVILSTTGEEAFLTYWKNIENPTGWCRMPNPLRHRQSFMFSDVLRLVILMPFILRCVLKPNCIKSDVLKKWQENSGKKPVTQLCSLWTTEAK</sequence>
<dbReference type="Proteomes" id="UP000789759">
    <property type="component" value="Unassembled WGS sequence"/>
</dbReference>
<reference evidence="1" key="1">
    <citation type="submission" date="2021-06" db="EMBL/GenBank/DDBJ databases">
        <authorList>
            <person name="Kallberg Y."/>
            <person name="Tangrot J."/>
            <person name="Rosling A."/>
        </authorList>
    </citation>
    <scope>NUCLEOTIDE SEQUENCE</scope>
    <source>
        <strain evidence="1">FL966</strain>
    </source>
</reference>
<protein>
    <submittedName>
        <fullName evidence="1">4300_t:CDS:1</fullName>
    </submittedName>
</protein>
<feature type="non-terminal residue" evidence="1">
    <location>
        <position position="1"/>
    </location>
</feature>
<keyword evidence="2" id="KW-1185">Reference proteome</keyword>
<dbReference type="OrthoDB" id="5372708at2759"/>